<feature type="region of interest" description="Disordered" evidence="1">
    <location>
        <begin position="112"/>
        <end position="150"/>
    </location>
</feature>
<dbReference type="EnsemblPlants" id="TuG1812G0200006075.01.T02">
    <property type="protein sequence ID" value="TuG1812G0200006075.01.T02"/>
    <property type="gene ID" value="TuG1812G0200006075.01"/>
</dbReference>
<evidence type="ECO:0000313" key="3">
    <source>
        <dbReference type="Proteomes" id="UP000015106"/>
    </source>
</evidence>
<accession>A0A8R7PL08</accession>
<reference evidence="2" key="2">
    <citation type="submission" date="2018-03" db="EMBL/GenBank/DDBJ databases">
        <title>The Triticum urartu genome reveals the dynamic nature of wheat genome evolution.</title>
        <authorList>
            <person name="Ling H."/>
            <person name="Ma B."/>
            <person name="Shi X."/>
            <person name="Liu H."/>
            <person name="Dong L."/>
            <person name="Sun H."/>
            <person name="Cao Y."/>
            <person name="Gao Q."/>
            <person name="Zheng S."/>
            <person name="Li Y."/>
            <person name="Yu Y."/>
            <person name="Du H."/>
            <person name="Qi M."/>
            <person name="Li Y."/>
            <person name="Yu H."/>
            <person name="Cui Y."/>
            <person name="Wang N."/>
            <person name="Chen C."/>
            <person name="Wu H."/>
            <person name="Zhao Y."/>
            <person name="Zhang J."/>
            <person name="Li Y."/>
            <person name="Zhou W."/>
            <person name="Zhang B."/>
            <person name="Hu W."/>
            <person name="Eijk M."/>
            <person name="Tang J."/>
            <person name="Witsenboer H."/>
            <person name="Zhao S."/>
            <person name="Li Z."/>
            <person name="Zhang A."/>
            <person name="Wang D."/>
            <person name="Liang C."/>
        </authorList>
    </citation>
    <scope>NUCLEOTIDE SEQUENCE [LARGE SCALE GENOMIC DNA]</scope>
    <source>
        <strain evidence="2">cv. G1812</strain>
    </source>
</reference>
<dbReference type="Gramene" id="TuG1812G0200006075.01.T02">
    <property type="protein sequence ID" value="TuG1812G0200006075.01.T02"/>
    <property type="gene ID" value="TuG1812G0200006075.01"/>
</dbReference>
<feature type="compositionally biased region" description="Polar residues" evidence="1">
    <location>
        <begin position="117"/>
        <end position="130"/>
    </location>
</feature>
<feature type="compositionally biased region" description="Basic and acidic residues" evidence="1">
    <location>
        <begin position="82"/>
        <end position="95"/>
    </location>
</feature>
<name>A0A8R7PL08_TRIUA</name>
<sequence length="150" mass="15065">PLSVFLEVGHGAGGPSARDEGAVSGGRAPFSSRCSRWPPPNRGGGAGAGGAHLAPKVAAVEGFYDLDPDLHGAVAPATRGQGEVHSRDVPVHGEDQQQLKICTEKKTILSADDTCGGKNSETNTCSSRSQDGVGGRAAAATAAHEPDDGA</sequence>
<feature type="region of interest" description="Disordered" evidence="1">
    <location>
        <begin position="74"/>
        <end position="95"/>
    </location>
</feature>
<proteinExistence type="predicted"/>
<evidence type="ECO:0000256" key="1">
    <source>
        <dbReference type="SAM" id="MobiDB-lite"/>
    </source>
</evidence>
<dbReference type="AlphaFoldDB" id="A0A8R7PL08"/>
<dbReference type="Proteomes" id="UP000015106">
    <property type="component" value="Chromosome 2"/>
</dbReference>
<protein>
    <submittedName>
        <fullName evidence="2">Uncharacterized protein</fullName>
    </submittedName>
</protein>
<organism evidence="2 3">
    <name type="scientific">Triticum urartu</name>
    <name type="common">Red wild einkorn</name>
    <name type="synonym">Crithodium urartu</name>
    <dbReference type="NCBI Taxonomy" id="4572"/>
    <lineage>
        <taxon>Eukaryota</taxon>
        <taxon>Viridiplantae</taxon>
        <taxon>Streptophyta</taxon>
        <taxon>Embryophyta</taxon>
        <taxon>Tracheophyta</taxon>
        <taxon>Spermatophyta</taxon>
        <taxon>Magnoliopsida</taxon>
        <taxon>Liliopsida</taxon>
        <taxon>Poales</taxon>
        <taxon>Poaceae</taxon>
        <taxon>BOP clade</taxon>
        <taxon>Pooideae</taxon>
        <taxon>Triticodae</taxon>
        <taxon>Triticeae</taxon>
        <taxon>Triticinae</taxon>
        <taxon>Triticum</taxon>
    </lineage>
</organism>
<feature type="region of interest" description="Disordered" evidence="1">
    <location>
        <begin position="1"/>
        <end position="51"/>
    </location>
</feature>
<reference evidence="3" key="1">
    <citation type="journal article" date="2013" name="Nature">
        <title>Draft genome of the wheat A-genome progenitor Triticum urartu.</title>
        <authorList>
            <person name="Ling H.Q."/>
            <person name="Zhao S."/>
            <person name="Liu D."/>
            <person name="Wang J."/>
            <person name="Sun H."/>
            <person name="Zhang C."/>
            <person name="Fan H."/>
            <person name="Li D."/>
            <person name="Dong L."/>
            <person name="Tao Y."/>
            <person name="Gao C."/>
            <person name="Wu H."/>
            <person name="Li Y."/>
            <person name="Cui Y."/>
            <person name="Guo X."/>
            <person name="Zheng S."/>
            <person name="Wang B."/>
            <person name="Yu K."/>
            <person name="Liang Q."/>
            <person name="Yang W."/>
            <person name="Lou X."/>
            <person name="Chen J."/>
            <person name="Feng M."/>
            <person name="Jian J."/>
            <person name="Zhang X."/>
            <person name="Luo G."/>
            <person name="Jiang Y."/>
            <person name="Liu J."/>
            <person name="Wang Z."/>
            <person name="Sha Y."/>
            <person name="Zhang B."/>
            <person name="Wu H."/>
            <person name="Tang D."/>
            <person name="Shen Q."/>
            <person name="Xue P."/>
            <person name="Zou S."/>
            <person name="Wang X."/>
            <person name="Liu X."/>
            <person name="Wang F."/>
            <person name="Yang Y."/>
            <person name="An X."/>
            <person name="Dong Z."/>
            <person name="Zhang K."/>
            <person name="Zhang X."/>
            <person name="Luo M.C."/>
            <person name="Dvorak J."/>
            <person name="Tong Y."/>
            <person name="Wang J."/>
            <person name="Yang H."/>
            <person name="Li Z."/>
            <person name="Wang D."/>
            <person name="Zhang A."/>
            <person name="Wang J."/>
        </authorList>
    </citation>
    <scope>NUCLEOTIDE SEQUENCE</scope>
    <source>
        <strain evidence="3">cv. G1812</strain>
    </source>
</reference>
<reference evidence="2" key="3">
    <citation type="submission" date="2022-06" db="UniProtKB">
        <authorList>
            <consortium name="EnsemblPlants"/>
        </authorList>
    </citation>
    <scope>IDENTIFICATION</scope>
</reference>
<evidence type="ECO:0000313" key="2">
    <source>
        <dbReference type="EnsemblPlants" id="TuG1812G0200006075.01.T02"/>
    </source>
</evidence>
<keyword evidence="3" id="KW-1185">Reference proteome</keyword>